<proteinExistence type="predicted"/>
<dbReference type="AlphaFoldDB" id="A0A1M2VKJ5"/>
<feature type="region of interest" description="Disordered" evidence="1">
    <location>
        <begin position="544"/>
        <end position="623"/>
    </location>
</feature>
<reference evidence="2 3" key="1">
    <citation type="submission" date="2016-10" db="EMBL/GenBank/DDBJ databases">
        <title>Genome sequence of the basidiomycete white-rot fungus Trametes pubescens.</title>
        <authorList>
            <person name="Makela M.R."/>
            <person name="Granchi Z."/>
            <person name="Peng M."/>
            <person name="De Vries R.P."/>
            <person name="Grigoriev I."/>
            <person name="Riley R."/>
            <person name="Hilden K."/>
        </authorList>
    </citation>
    <scope>NUCLEOTIDE SEQUENCE [LARGE SCALE GENOMIC DNA]</scope>
    <source>
        <strain evidence="2 3">FBCC735</strain>
    </source>
</reference>
<accession>A0A1M2VKJ5</accession>
<feature type="region of interest" description="Disordered" evidence="1">
    <location>
        <begin position="315"/>
        <end position="423"/>
    </location>
</feature>
<comment type="caution">
    <text evidence="2">The sequence shown here is derived from an EMBL/GenBank/DDBJ whole genome shotgun (WGS) entry which is preliminary data.</text>
</comment>
<feature type="compositionally biased region" description="Basic and acidic residues" evidence="1">
    <location>
        <begin position="43"/>
        <end position="60"/>
    </location>
</feature>
<feature type="compositionally biased region" description="Polar residues" evidence="1">
    <location>
        <begin position="553"/>
        <end position="564"/>
    </location>
</feature>
<feature type="compositionally biased region" description="Low complexity" evidence="1">
    <location>
        <begin position="403"/>
        <end position="418"/>
    </location>
</feature>
<feature type="compositionally biased region" description="Low complexity" evidence="1">
    <location>
        <begin position="88"/>
        <end position="104"/>
    </location>
</feature>
<feature type="region of interest" description="Disordered" evidence="1">
    <location>
        <begin position="647"/>
        <end position="740"/>
    </location>
</feature>
<dbReference type="STRING" id="154538.A0A1M2VKJ5"/>
<sequence length="750" mass="80978">MERDTQRGIQPQGIYSKEISEKWKVEKPEVKAKYKLDAEHDMAVYHAQKEEEQRAAREVEGAQPAGQTAAGDEGTGLHQGRTSPPGLPGLIPSSGSSAHASSPGPNTPPSASGQLSHPPFQPQAPEKDDSHGLTQDEYNDLVRHEQHRRAMHAQHLLNMQGMAFANQNTTGFTMRAPPPQRSPVAPAQTISSHPPGHPYARAPAPSPSPSLGPAPLPQPQPQSQQRPKSRQTASRPKENPYAPFQAQLQELLGRSFEAPLEEDPSCAEAEQQKQKQKRERGRKRRDPKAEPKLEPVIQSMKAFYAQVEELGPRTSAAPQFVAPKPAAPQSEPGKPHRSVRHNVAHAPPVLPTQRRMGAPPPSQPAAAPQSYQPAVPRPPHPYQCAVPHPYQHAVPHPYQHAVPHPSQPAAPRQPQHPQFATQPSRWNSELGPLNAGFMNFAALPPMYAARDRLQRELLLAHAYQRQFDLGFRFPGPPMQHPGPPMQQAQRAPYMMMGRPRPPVPAMAAFPPGWNMGPPAPSRGMHPPSMPFNGGMRVKVEDTGAAVPSGPALSGNSLQRSSASAESRGFDVPQGWNAGPASSRGVQAQLSPFNGGVKVKVEDTSDGAPFRNSSQPGLVSAESPRRRYDATAMLDDAPYAFSSEFPYTVSERSPSSSRAPAQQPPAQLEVPTNAPAEQASSSGSQRVGQVGSPAPGSATRPISLVDAEPPSGSSYPSETLPEDATRPEDLPTSDSKAQDPEALLESWFTFC</sequence>
<feature type="region of interest" description="Disordered" evidence="1">
    <location>
        <begin position="43"/>
        <end position="150"/>
    </location>
</feature>
<dbReference type="Proteomes" id="UP000184267">
    <property type="component" value="Unassembled WGS sequence"/>
</dbReference>
<keyword evidence="3" id="KW-1185">Reference proteome</keyword>
<gene>
    <name evidence="2" type="ORF">TRAPUB_979</name>
</gene>
<dbReference type="OMA" id="HNVAHAP"/>
<feature type="region of interest" description="Disordered" evidence="1">
    <location>
        <begin position="168"/>
        <end position="297"/>
    </location>
</feature>
<evidence type="ECO:0000256" key="1">
    <source>
        <dbReference type="SAM" id="MobiDB-lite"/>
    </source>
</evidence>
<evidence type="ECO:0000313" key="3">
    <source>
        <dbReference type="Proteomes" id="UP000184267"/>
    </source>
</evidence>
<organism evidence="2 3">
    <name type="scientific">Trametes pubescens</name>
    <name type="common">White-rot fungus</name>
    <dbReference type="NCBI Taxonomy" id="154538"/>
    <lineage>
        <taxon>Eukaryota</taxon>
        <taxon>Fungi</taxon>
        <taxon>Dikarya</taxon>
        <taxon>Basidiomycota</taxon>
        <taxon>Agaricomycotina</taxon>
        <taxon>Agaricomycetes</taxon>
        <taxon>Polyporales</taxon>
        <taxon>Polyporaceae</taxon>
        <taxon>Trametes</taxon>
    </lineage>
</organism>
<dbReference type="OrthoDB" id="6247875at2759"/>
<feature type="compositionally biased region" description="Low complexity" evidence="1">
    <location>
        <begin position="364"/>
        <end position="374"/>
    </location>
</feature>
<protein>
    <submittedName>
        <fullName evidence="2">Uncharacterized protein</fullName>
    </submittedName>
</protein>
<feature type="compositionally biased region" description="Low complexity" evidence="1">
    <location>
        <begin position="651"/>
        <end position="666"/>
    </location>
</feature>
<dbReference type="EMBL" id="MNAD01001081">
    <property type="protein sequence ID" value="OJT08124.1"/>
    <property type="molecule type" value="Genomic_DNA"/>
</dbReference>
<feature type="compositionally biased region" description="Low complexity" evidence="1">
    <location>
        <begin position="679"/>
        <end position="691"/>
    </location>
</feature>
<name>A0A1M2VKJ5_TRAPU</name>
<evidence type="ECO:0000313" key="2">
    <source>
        <dbReference type="EMBL" id="OJT08124.1"/>
    </source>
</evidence>
<feature type="compositionally biased region" description="Basic residues" evidence="1">
    <location>
        <begin position="274"/>
        <end position="286"/>
    </location>
</feature>
<feature type="compositionally biased region" description="Pro residues" evidence="1">
    <location>
        <begin position="204"/>
        <end position="220"/>
    </location>
</feature>